<keyword evidence="6 7" id="KW-0472">Membrane</keyword>
<dbReference type="InterPro" id="IPR000515">
    <property type="entry name" value="MetI-like"/>
</dbReference>
<name>A0A7C1FS52_9CHLR</name>
<dbReference type="InterPro" id="IPR045621">
    <property type="entry name" value="BPD_transp_1_N"/>
</dbReference>
<feature type="transmembrane region" description="Helical" evidence="7">
    <location>
        <begin position="204"/>
        <end position="223"/>
    </location>
</feature>
<comment type="caution">
    <text evidence="9">The sequence shown here is derived from an EMBL/GenBank/DDBJ whole genome shotgun (WGS) entry which is preliminary data.</text>
</comment>
<keyword evidence="5 7" id="KW-1133">Transmembrane helix</keyword>
<dbReference type="AlphaFoldDB" id="A0A7C1FS52"/>
<sequence>MRLVKIVERLLVAIPIMTGVAVIVFFFMRLTPGDPVDIMMGQGGAVSAGEMERLRSEFNLDKPLHEQLAIFLLDLARGDMGNSFTRQRPVAQLIAERLPATIELALGALIFGLLVAFPIGIISAVRQNSLTDRLSMAGAFLGISMPPFWLGILLILIFSVHLKWLPVQGRIGSDVHLTTITGFYVLDSLLTGNREALVSSLRHLVLPSVTLGAAVAAIVARVLRSSMLECLRSDYVKLARAKGVSEFSTVAKHALRNALIPTVTVVGLQVGVLLGGNMIVEAVFGWPGLGRLVVDAIFARDFPLVQGAVMVYAFTFVAANLVVDVLYTYLNPKIEM</sequence>
<feature type="transmembrane region" description="Helical" evidence="7">
    <location>
        <begin position="104"/>
        <end position="125"/>
    </location>
</feature>
<evidence type="ECO:0000259" key="8">
    <source>
        <dbReference type="PROSITE" id="PS50928"/>
    </source>
</evidence>
<dbReference type="SUPFAM" id="SSF161098">
    <property type="entry name" value="MetI-like"/>
    <property type="match status" value="1"/>
</dbReference>
<dbReference type="GO" id="GO:0055085">
    <property type="term" value="P:transmembrane transport"/>
    <property type="evidence" value="ECO:0007669"/>
    <property type="project" value="InterPro"/>
</dbReference>
<feature type="transmembrane region" description="Helical" evidence="7">
    <location>
        <begin position="304"/>
        <end position="330"/>
    </location>
</feature>
<dbReference type="PANTHER" id="PTHR43163:SF6">
    <property type="entry name" value="DIPEPTIDE TRANSPORT SYSTEM PERMEASE PROTEIN DPPB-RELATED"/>
    <property type="match status" value="1"/>
</dbReference>
<protein>
    <submittedName>
        <fullName evidence="9">ABC transporter permease</fullName>
    </submittedName>
</protein>
<dbReference type="PANTHER" id="PTHR43163">
    <property type="entry name" value="DIPEPTIDE TRANSPORT SYSTEM PERMEASE PROTEIN DPPB-RELATED"/>
    <property type="match status" value="1"/>
</dbReference>
<feature type="domain" description="ABC transmembrane type-1" evidence="8">
    <location>
        <begin position="98"/>
        <end position="327"/>
    </location>
</feature>
<reference evidence="9" key="1">
    <citation type="journal article" date="2020" name="mSystems">
        <title>Genome- and Community-Level Interaction Insights into Carbon Utilization and Element Cycling Functions of Hydrothermarchaeota in Hydrothermal Sediment.</title>
        <authorList>
            <person name="Zhou Z."/>
            <person name="Liu Y."/>
            <person name="Xu W."/>
            <person name="Pan J."/>
            <person name="Luo Z.H."/>
            <person name="Li M."/>
        </authorList>
    </citation>
    <scope>NUCLEOTIDE SEQUENCE [LARGE SCALE GENOMIC DNA]</scope>
    <source>
        <strain evidence="9">SpSt-289</strain>
    </source>
</reference>
<keyword evidence="2 7" id="KW-0813">Transport</keyword>
<dbReference type="Gene3D" id="1.10.3720.10">
    <property type="entry name" value="MetI-like"/>
    <property type="match status" value="1"/>
</dbReference>
<evidence type="ECO:0000256" key="5">
    <source>
        <dbReference type="ARBA" id="ARBA00022989"/>
    </source>
</evidence>
<feature type="transmembrane region" description="Helical" evidence="7">
    <location>
        <begin position="137"/>
        <end position="160"/>
    </location>
</feature>
<evidence type="ECO:0000256" key="3">
    <source>
        <dbReference type="ARBA" id="ARBA00022475"/>
    </source>
</evidence>
<dbReference type="Pfam" id="PF19300">
    <property type="entry name" value="BPD_transp_1_N"/>
    <property type="match status" value="1"/>
</dbReference>
<organism evidence="9">
    <name type="scientific">Caldilinea aerophila</name>
    <dbReference type="NCBI Taxonomy" id="133453"/>
    <lineage>
        <taxon>Bacteria</taxon>
        <taxon>Bacillati</taxon>
        <taxon>Chloroflexota</taxon>
        <taxon>Caldilineae</taxon>
        <taxon>Caldilineales</taxon>
        <taxon>Caldilineaceae</taxon>
        <taxon>Caldilinea</taxon>
    </lineage>
</organism>
<dbReference type="InterPro" id="IPR035906">
    <property type="entry name" value="MetI-like_sf"/>
</dbReference>
<dbReference type="PROSITE" id="PS50928">
    <property type="entry name" value="ABC_TM1"/>
    <property type="match status" value="1"/>
</dbReference>
<feature type="transmembrane region" description="Helical" evidence="7">
    <location>
        <begin position="12"/>
        <end position="30"/>
    </location>
</feature>
<proteinExistence type="inferred from homology"/>
<evidence type="ECO:0000256" key="7">
    <source>
        <dbReference type="RuleBase" id="RU363032"/>
    </source>
</evidence>
<accession>A0A7C1FS52</accession>
<comment type="subcellular location">
    <subcellularLocation>
        <location evidence="1 7">Cell membrane</location>
        <topology evidence="1 7">Multi-pass membrane protein</topology>
    </subcellularLocation>
</comment>
<dbReference type="GO" id="GO:0005886">
    <property type="term" value="C:plasma membrane"/>
    <property type="evidence" value="ECO:0007669"/>
    <property type="project" value="UniProtKB-SubCell"/>
</dbReference>
<dbReference type="EMBL" id="DSMG01000074">
    <property type="protein sequence ID" value="HDX31135.1"/>
    <property type="molecule type" value="Genomic_DNA"/>
</dbReference>
<evidence type="ECO:0000256" key="1">
    <source>
        <dbReference type="ARBA" id="ARBA00004651"/>
    </source>
</evidence>
<comment type="similarity">
    <text evidence="7">Belongs to the binding-protein-dependent transport system permease family.</text>
</comment>
<dbReference type="Pfam" id="PF00528">
    <property type="entry name" value="BPD_transp_1"/>
    <property type="match status" value="1"/>
</dbReference>
<gene>
    <name evidence="9" type="ORF">ENQ20_06520</name>
</gene>
<keyword evidence="4 7" id="KW-0812">Transmembrane</keyword>
<keyword evidence="3" id="KW-1003">Cell membrane</keyword>
<dbReference type="CDD" id="cd06261">
    <property type="entry name" value="TM_PBP2"/>
    <property type="match status" value="1"/>
</dbReference>
<feature type="transmembrane region" description="Helical" evidence="7">
    <location>
        <begin position="258"/>
        <end position="284"/>
    </location>
</feature>
<evidence type="ECO:0000256" key="2">
    <source>
        <dbReference type="ARBA" id="ARBA00022448"/>
    </source>
</evidence>
<evidence type="ECO:0000256" key="6">
    <source>
        <dbReference type="ARBA" id="ARBA00023136"/>
    </source>
</evidence>
<evidence type="ECO:0000256" key="4">
    <source>
        <dbReference type="ARBA" id="ARBA00022692"/>
    </source>
</evidence>
<evidence type="ECO:0000313" key="9">
    <source>
        <dbReference type="EMBL" id="HDX31135.1"/>
    </source>
</evidence>